<keyword evidence="8" id="KW-1185">Reference proteome</keyword>
<dbReference type="Gene3D" id="3.30.559.10">
    <property type="entry name" value="Chloramphenicol acetyltransferase-like domain"/>
    <property type="match status" value="4"/>
</dbReference>
<dbReference type="SUPFAM" id="SSF53474">
    <property type="entry name" value="alpha/beta-Hydrolases"/>
    <property type="match status" value="1"/>
</dbReference>
<evidence type="ECO:0000256" key="2">
    <source>
        <dbReference type="ARBA" id="ARBA00022450"/>
    </source>
</evidence>
<evidence type="ECO:0000256" key="5">
    <source>
        <dbReference type="ARBA" id="ARBA00023194"/>
    </source>
</evidence>
<evidence type="ECO:0000313" key="8">
    <source>
        <dbReference type="Proteomes" id="UP000733379"/>
    </source>
</evidence>
<dbReference type="Gene3D" id="3.40.50.1820">
    <property type="entry name" value="alpha/beta hydrolase"/>
    <property type="match status" value="1"/>
</dbReference>
<dbReference type="Gene3D" id="3.40.50.980">
    <property type="match status" value="6"/>
</dbReference>
<protein>
    <submittedName>
        <fullName evidence="7">Amino acid adenylation domain-containing protein</fullName>
    </submittedName>
</protein>
<gene>
    <name evidence="7" type="ORF">KO481_18895</name>
</gene>
<dbReference type="InterPro" id="IPR010060">
    <property type="entry name" value="NRPS_synth"/>
</dbReference>
<dbReference type="SMART" id="SM00824">
    <property type="entry name" value="PKS_TE"/>
    <property type="match status" value="1"/>
</dbReference>
<dbReference type="InterPro" id="IPR001242">
    <property type="entry name" value="Condensation_dom"/>
</dbReference>
<keyword evidence="2" id="KW-0596">Phosphopantetheine</keyword>
<dbReference type="EMBL" id="JAHKNI010000006">
    <property type="protein sequence ID" value="MBU3063590.1"/>
    <property type="molecule type" value="Genomic_DNA"/>
</dbReference>
<dbReference type="PANTHER" id="PTHR45527">
    <property type="entry name" value="NONRIBOSOMAL PEPTIDE SYNTHETASE"/>
    <property type="match status" value="1"/>
</dbReference>
<keyword evidence="5" id="KW-0045">Antibiotic biosynthesis</keyword>
<dbReference type="InterPro" id="IPR036736">
    <property type="entry name" value="ACP-like_sf"/>
</dbReference>
<dbReference type="InterPro" id="IPR023213">
    <property type="entry name" value="CAT-like_dom_sf"/>
</dbReference>
<dbReference type="Pfam" id="PF00501">
    <property type="entry name" value="AMP-binding"/>
    <property type="match status" value="3"/>
</dbReference>
<feature type="domain" description="Carrier" evidence="6">
    <location>
        <begin position="2519"/>
        <end position="2594"/>
    </location>
</feature>
<comment type="caution">
    <text evidence="7">The sequence shown here is derived from an EMBL/GenBank/DDBJ whole genome shotgun (WGS) entry which is preliminary data.</text>
</comment>
<dbReference type="InterPro" id="IPR029058">
    <property type="entry name" value="AB_hydrolase_fold"/>
</dbReference>
<dbReference type="NCBIfam" id="TIGR01720">
    <property type="entry name" value="NRPS-para261"/>
    <property type="match status" value="1"/>
</dbReference>
<dbReference type="InterPro" id="IPR009081">
    <property type="entry name" value="PP-bd_ACP"/>
</dbReference>
<dbReference type="InterPro" id="IPR010071">
    <property type="entry name" value="AA_adenyl_dom"/>
</dbReference>
<dbReference type="PROSITE" id="PS00012">
    <property type="entry name" value="PHOSPHOPANTETHEINE"/>
    <property type="match status" value="2"/>
</dbReference>
<proteinExistence type="predicted"/>
<dbReference type="PROSITE" id="PS50075">
    <property type="entry name" value="CARRIER"/>
    <property type="match status" value="3"/>
</dbReference>
<dbReference type="SUPFAM" id="SSF56801">
    <property type="entry name" value="Acetyl-CoA synthetase-like"/>
    <property type="match status" value="3"/>
</dbReference>
<dbReference type="InterPro" id="IPR020845">
    <property type="entry name" value="AMP-binding_CS"/>
</dbReference>
<dbReference type="CDD" id="cd19540">
    <property type="entry name" value="LCL_NRPS-like"/>
    <property type="match status" value="1"/>
</dbReference>
<organism evidence="7 8">
    <name type="scientific">Nocardia albiluteola</name>
    <dbReference type="NCBI Taxonomy" id="2842303"/>
    <lineage>
        <taxon>Bacteria</taxon>
        <taxon>Bacillati</taxon>
        <taxon>Actinomycetota</taxon>
        <taxon>Actinomycetes</taxon>
        <taxon>Mycobacteriales</taxon>
        <taxon>Nocardiaceae</taxon>
        <taxon>Nocardia</taxon>
    </lineage>
</organism>
<keyword evidence="4" id="KW-0677">Repeat</keyword>
<dbReference type="InterPro" id="IPR001031">
    <property type="entry name" value="Thioesterase"/>
</dbReference>
<dbReference type="NCBIfam" id="NF003417">
    <property type="entry name" value="PRK04813.1"/>
    <property type="match status" value="3"/>
</dbReference>
<dbReference type="InterPro" id="IPR045851">
    <property type="entry name" value="AMP-bd_C_sf"/>
</dbReference>
<dbReference type="CDD" id="cd05930">
    <property type="entry name" value="A_NRPS"/>
    <property type="match status" value="1"/>
</dbReference>
<name>A0ABS6AZW0_9NOCA</name>
<dbReference type="Pfam" id="PF13193">
    <property type="entry name" value="AMP-binding_C"/>
    <property type="match status" value="3"/>
</dbReference>
<dbReference type="InterPro" id="IPR000873">
    <property type="entry name" value="AMP-dep_synth/lig_dom"/>
</dbReference>
<dbReference type="InterPro" id="IPR025110">
    <property type="entry name" value="AMP-bd_C"/>
</dbReference>
<dbReference type="NCBIfam" id="TIGR01733">
    <property type="entry name" value="AA-adenyl-dom"/>
    <property type="match status" value="3"/>
</dbReference>
<dbReference type="InterPro" id="IPR006162">
    <property type="entry name" value="Ppantetheine_attach_site"/>
</dbReference>
<evidence type="ECO:0000259" key="6">
    <source>
        <dbReference type="PROSITE" id="PS50075"/>
    </source>
</evidence>
<keyword evidence="3" id="KW-0597">Phosphoprotein</keyword>
<dbReference type="SUPFAM" id="SSF52777">
    <property type="entry name" value="CoA-dependent acyltransferases"/>
    <property type="match status" value="8"/>
</dbReference>
<evidence type="ECO:0000256" key="4">
    <source>
        <dbReference type="ARBA" id="ARBA00022737"/>
    </source>
</evidence>
<dbReference type="SUPFAM" id="SSF47336">
    <property type="entry name" value="ACP-like"/>
    <property type="match status" value="3"/>
</dbReference>
<dbReference type="Pfam" id="PF00550">
    <property type="entry name" value="PP-binding"/>
    <property type="match status" value="3"/>
</dbReference>
<dbReference type="SMART" id="SM01294">
    <property type="entry name" value="PKS_PP_betabranch"/>
    <property type="match status" value="1"/>
</dbReference>
<dbReference type="InterPro" id="IPR020802">
    <property type="entry name" value="TesA-like"/>
</dbReference>
<dbReference type="SMART" id="SM00823">
    <property type="entry name" value="PKS_PP"/>
    <property type="match status" value="3"/>
</dbReference>
<dbReference type="PROSITE" id="PS00455">
    <property type="entry name" value="AMP_BINDING"/>
    <property type="match status" value="3"/>
</dbReference>
<dbReference type="Pfam" id="PF00975">
    <property type="entry name" value="Thioesterase"/>
    <property type="match status" value="1"/>
</dbReference>
<dbReference type="Pfam" id="PF00668">
    <property type="entry name" value="Condensation"/>
    <property type="match status" value="4"/>
</dbReference>
<evidence type="ECO:0000256" key="3">
    <source>
        <dbReference type="ARBA" id="ARBA00022553"/>
    </source>
</evidence>
<accession>A0ABS6AZW0</accession>
<dbReference type="Gene3D" id="3.30.559.30">
    <property type="entry name" value="Nonribosomal peptide synthetase, condensation domain"/>
    <property type="match status" value="4"/>
</dbReference>
<reference evidence="7 8" key="1">
    <citation type="submission" date="2021-06" db="EMBL/GenBank/DDBJ databases">
        <title>Actinomycetes sequencing.</title>
        <authorList>
            <person name="Shan Q."/>
        </authorList>
    </citation>
    <scope>NUCLEOTIDE SEQUENCE [LARGE SCALE GENOMIC DNA]</scope>
    <source>
        <strain evidence="7 8">NEAU-G5</strain>
    </source>
</reference>
<dbReference type="Gene3D" id="1.10.1200.10">
    <property type="entry name" value="ACP-like"/>
    <property type="match status" value="2"/>
</dbReference>
<dbReference type="Gene3D" id="2.30.38.10">
    <property type="entry name" value="Luciferase, Domain 3"/>
    <property type="match status" value="3"/>
</dbReference>
<dbReference type="PANTHER" id="PTHR45527:SF1">
    <property type="entry name" value="FATTY ACID SYNTHASE"/>
    <property type="match status" value="1"/>
</dbReference>
<comment type="cofactor">
    <cofactor evidence="1">
        <name>pantetheine 4'-phosphate</name>
        <dbReference type="ChEBI" id="CHEBI:47942"/>
    </cofactor>
</comment>
<evidence type="ECO:0000256" key="1">
    <source>
        <dbReference type="ARBA" id="ARBA00001957"/>
    </source>
</evidence>
<dbReference type="InterPro" id="IPR020806">
    <property type="entry name" value="PKS_PP-bd"/>
</dbReference>
<sequence>MRQILIPSMPSSSGMSDGAFALSAAQQGIWFAQQLAGDMPISIAQFAELIGPVDTEMAANAGRQAGREFGTGYVRLIEAENRLIQVVDTTLYEGYIVLDLRHEKNPEAAAYAWMRAEYSAPLDLLGDRLISSALLRLSDERSFWYLRFHHIVIDGMGALAMVQRAAELYNAALREVPAPPATADDLARIVEDDAAYRDSDRFRADREYWREHLAGMADPVSLAGRAAVADAHPILAGGELPRETAELMRTVATAQSSSVAPIVVAAFAAYLGTMTGATEIVLSLPVSARTTASMRRSGGMIANVVPLRLRLRPDATVGEVIGLTQTELTGALRRQRYRQEDIMRDLGWRMDEMASFGPTVNLIMADTRIQLGPVTGRLHVLTSGPIDDLFVNIYPGIGGESTHIDLQANPNLYRDDELHAYRSQFLDFLHRFLAADATARLVTLDALSDLERSLVLPAQGEAEETPRTFAEILAAGAAMDPESIALVGAVDSAADDTATHRSMTYREVDEYSNRLARVLIAQGAGPGQTVAIAIPRSVESVLAVWAVAKTGAAFVPIDPADPIDRIEYMVVDSGATAGLSVTSVRDRLPDRVRWSAVDERPTQERIAASSSAPLEDAELLGPPTVDDLAYIIYTSGSTGPPKGVMIPHRGLTSEVASCRDALRVSADSVVAHVVPLSFDVSIEELLVAFATGARLVVIPPSAYGGQDMTRLLRTHHVTHLDTTPVVAATLDPAQLPDLRAIAVGGDVCPPELVGMWSGRRLVNAYGATETTITSTFSGPLRTDRPITIGGLVHGATAMVLDSWLRPVPLGTLGELYIGGAGVARGYRDRPALTAGRFVADPHGSGARMYRTGDLVRWSAEDGALTLKYAGRNDFQVKLRGFRIDLGEIDAALRRQADIDDAVTVGVETRAGGNALVSYVAGTPGAQVHPERLRVTLGTVLPAYMVPTVITVLDAIPYTPSGKVDRAALPAVDFEALTTTGRAPSTPHEITLAPLFAEVLGLDSVGVDDSFFALGGDSIVAIVLLSRARSAGLQISARDVFEHKTIAGLAAVAVDVDGRGPEELRGGGVGPIDPTPAMREMLAPDDRHTSLGQAVLVALPAGIDRAQLAAAVQAVTDHHDILRMRLHGQDDGWAVSVRPRGSVDTDALITVVSAVADLDEVCEREVQRAADLLDPAAGVVARYAIVEQDDGPTLLWIVLHRWVVDAASWRILLSDLAAACRNLGGANAGPAPLPPVGTSFRCWARRLTERTAEHMIELPVWQGILQTGAARAHTLELDPDLDTLTTAARLHTMIGPIPTYTLLHTAADRFHCEPADILLTALAMAQGSRRIRTCDGRTATLVTVRGDGRDLDAVPGADLTRTLGWFGYDYPVVVDLADIDLDSAFAGGAAAGVAIKTVKEQLRAAPARGIGFGLLRNPAVENGIPLEAAPTPPIGFSYLGRGVTGDLADHPDEQPWLPRRFVTTGDDRAPLSAALDITAAVCNTADGTSLAVTWTFATRLVNRADVDELAELWECAIIALADHARSAGAGGHTPSDFELAPVPQAQIDRWEPEYPNLVDVWPLAPLQEGMFFQSRYDTEAPDDYLVQSRFTLTGPVEHDRLRAAARALVARHDALRTGFVETAQGLRQVVLADADITFHELDLTVIADRRQRERELNEALAADGTTRFDLARPPLLRFILAHTDTDTYILVMTNHHIVLDGWSGPLLLRELLVLYRNSAGPSASPAAGTYRPFLSWLAEQDEEASKAAWQQALSGLESPTHVVPALVSSPDDGSDTVSIDLPAETVTALDAAARAAGATVNTVVQAGWAMVLAQLTGRTDVVFGAAVSVRPPQLPDVEEMVGLMINTVPVHIGLDPREPVTELLARIHAEQAAVMDHRHVGLADIQRWTGQPGLFDTMVAFESYPIDLAALTGAIEATGIRLTDAVTIDAPPYPLTLMVVPAPGEAGTIGGIRVTLRARTDLPVRPDVRQLCDRFVRTLGRLTENPSAPVTVAGYCEDADLLARQGLPSVSPLLLPDILAAGAAFDPDAIAVGCGDVALTYRQLDADSNQLARMLIRRGVGPEVFVALALRRSPEWVRAVWAVAKAGGAFVPVDPSYPAERIDHMLTDSAARVGITLSATGRTLPDTTDWLRLDDPDIMRETRACARKPITDADRRTPLRMAHAAYLIYTSGSTGAPKGVITTHRGLADLAAAEQESLGLDATASVLQVASPSFDASVFELLMAHSCGARLIVAPPDVSSGPALTRLLRTERVTHAAMTPSVVETLEPPDTGDLRLLAVAGEQTEPELVRRWTAVVPMVNLYGPTEFTVWATVTPLAAGEHVTIGGPIRGAALTVLDPWLRPVPAGVAGELYLAGPALARGYLDRLGLTASRFVACPFGGPGERMYRTGDVVRWSGRADGDYTLEYLYRNDTQVKIRGQRVELDEIDAVLTRDDRVKFAVTVDRIGPAGGTVLVSYVIPEAGTEPDLARLRERAVATLPAHFVPTNIVVLDRIPLTPVGKLDRHALPAPDFSGNGHHYRASGTAEEHTLARIFADVLGRERIGVDDSFFELGGDSLIATRVVARINLELGSAATVRDLFDAPTVAMLATHLAAADRASGSPLLVPRIRPDRIPLSPAQQRMWALNQLDPVSAAYNIAVALRLTGELDVEALQRAVAYVIGRHESLRTVFPSDAEGPHQVVLPAGAVPLDLTIANVDDGAPLHRRICELAWSGFDLTEEPPLRVGVYRIAGTDPAEHVVVLVVHHISADGASTAPLAADIMAAYVAGPEGTDRRPPAVQYPDYALWQRELLGDEADPESLAARQIRFWKQRLASLADVMELPVDRPRPAVPSLRGADLDFRVDAELHSMLVKFARSEKITMFMLVHAALAIVLARLGAGRDVVIGTPAAGRGAESLEDMVGMFVNTLVLRTNVDPDVSLRDFLSRVREVDLDAFTNADVPFERIVQAVNPTRSVAYHPLFQVLLSLQNFVEPTLELPGVQLQVEDIDRGLSPFDLTLALRERFSEAGEPAGITVRLSFATDLFDLHTAESLAARWQRVLSTFVADASVAVGDAEILDENERAAALAVAGPEGGQPVTLPAALTATAAAWPRRPAVVCDGVTMSYRDLDTESNRLARRLIGHGIGAGSVVVLALARSTRLLVALWAVTKTGASFVPLDPTQPAARIAHVLTDSGAAIGLTIRAHRAALPDDVAWLTLDDSNCGRPEPSAAPIIPGELVRPIRPDNTAWMIYTSGSTGTPKGVAVTHRGVVDLIAALRESLDLDETARVLQVASPAFDASLFEMLSGFGSGGAVVVSPPDVFGGAELDALLIREHVTHVSVTPTVLATLDPAGAPDVRVLVVGGEPVGAELVEQWSVGRSVLNVYGPTEFTVWATISRPLTAGAPITIGRPIRGAATLVLDGRLGPVPPGVVGELYLAGPALARGYHRRPGSSAGRFVANPYGAPGDRMYRTGDLVRWKAIPSTDDDAAVPELIYAGREDFQVKIHGLRIELGEIDAALGRLEGVAFAVTLGVAGPAGSPALVAYVVGEPGAELDPGRLTTAAVQILPSYMVPTAFVVMDAIPRNSVGKLDRTALPKPVFGADAAAYRAPNTPAEERLAAIFAEVLGLDRVCADDSFFALGGDSIMALKVISLAKAQGMTIAPLQIFEHRTVAGLAAAVQDATASGPPIPSTLPLDVLLPIRTGGDGSPLFCIHPASGTSWCYWGLAETLRPGRPIYGLQAPELGGLEPPRSIDEYAARYAREIRSVQPNGPYHLLGWSLGGIIAHAAAACLQAAGEAVDLLALLDASGTDADPDAAETLTAGEIVHTFGSVFGIGDVPIEATAQETADLICDRIGVPIIDEAIIERITNSYNSSVTGATGYQRPLFDGDMVYFHATVDSPEVMGPDGWRPYVSGTITTYDVESTHCELTTPHVLPIIARALDEHLAGETTPPT</sequence>
<feature type="domain" description="Carrier" evidence="6">
    <location>
        <begin position="3585"/>
        <end position="3659"/>
    </location>
</feature>
<dbReference type="Proteomes" id="UP000733379">
    <property type="component" value="Unassembled WGS sequence"/>
</dbReference>
<dbReference type="Gene3D" id="3.30.300.30">
    <property type="match status" value="3"/>
</dbReference>
<feature type="domain" description="Carrier" evidence="6">
    <location>
        <begin position="982"/>
        <end position="1056"/>
    </location>
</feature>
<evidence type="ECO:0000313" key="7">
    <source>
        <dbReference type="EMBL" id="MBU3063590.1"/>
    </source>
</evidence>